<dbReference type="Proteomes" id="UP000076532">
    <property type="component" value="Unassembled WGS sequence"/>
</dbReference>
<sequence>MVLLDFGPIPANYAVPREKVFQVALKPWRPTHRGSRSMCRCHVPRCLFLIHTNTWAKMKFRSRARRGLTASDGIDTDMFLGDALLTRNPPTDTRKVKAGYKPQLANYTDVIVCSVKGHRRLADWLAGGDYDGDKGSFFCDPTPVKPFATRMRYFRMKQKTSRRISRRKHEPELMLW</sequence>
<comment type="catalytic activity">
    <reaction evidence="1">
        <text>RNA(n) + a ribonucleoside 5'-triphosphate = RNA(n+1) + diphosphate</text>
        <dbReference type="Rhea" id="RHEA:21248"/>
        <dbReference type="Rhea" id="RHEA-COMP:14527"/>
        <dbReference type="Rhea" id="RHEA-COMP:17342"/>
        <dbReference type="ChEBI" id="CHEBI:33019"/>
        <dbReference type="ChEBI" id="CHEBI:61557"/>
        <dbReference type="ChEBI" id="CHEBI:140395"/>
        <dbReference type="EC" id="2.7.7.48"/>
    </reaction>
</comment>
<dbReference type="InterPro" id="IPR057596">
    <property type="entry name" value="RDRP_core"/>
</dbReference>
<proteinExistence type="inferred from homology"/>
<dbReference type="STRING" id="436010.A0A166ELK3"/>
<dbReference type="Pfam" id="PF05183">
    <property type="entry name" value="RdRP"/>
    <property type="match status" value="1"/>
</dbReference>
<feature type="non-terminal residue" evidence="3">
    <location>
        <position position="176"/>
    </location>
</feature>
<dbReference type="EC" id="2.7.7.48" evidence="1"/>
<organism evidence="3 4">
    <name type="scientific">Athelia psychrophila</name>
    <dbReference type="NCBI Taxonomy" id="1759441"/>
    <lineage>
        <taxon>Eukaryota</taxon>
        <taxon>Fungi</taxon>
        <taxon>Dikarya</taxon>
        <taxon>Basidiomycota</taxon>
        <taxon>Agaricomycotina</taxon>
        <taxon>Agaricomycetes</taxon>
        <taxon>Agaricomycetidae</taxon>
        <taxon>Atheliales</taxon>
        <taxon>Atheliaceae</taxon>
        <taxon>Athelia</taxon>
    </lineage>
</organism>
<dbReference type="PANTHER" id="PTHR23079:SF55">
    <property type="entry name" value="RNA-DIRECTED RNA POLYMERASE"/>
    <property type="match status" value="1"/>
</dbReference>
<keyword evidence="1" id="KW-0696">RNA-directed RNA polymerase</keyword>
<comment type="similarity">
    <text evidence="1">Belongs to the RdRP family.</text>
</comment>
<dbReference type="AlphaFoldDB" id="A0A166ELK3"/>
<dbReference type="GO" id="GO:0003968">
    <property type="term" value="F:RNA-directed RNA polymerase activity"/>
    <property type="evidence" value="ECO:0007669"/>
    <property type="project" value="UniProtKB-KW"/>
</dbReference>
<dbReference type="GO" id="GO:0003723">
    <property type="term" value="F:RNA binding"/>
    <property type="evidence" value="ECO:0007669"/>
    <property type="project" value="UniProtKB-KW"/>
</dbReference>
<accession>A0A166ELK3</accession>
<evidence type="ECO:0000313" key="4">
    <source>
        <dbReference type="Proteomes" id="UP000076532"/>
    </source>
</evidence>
<evidence type="ECO:0000313" key="3">
    <source>
        <dbReference type="EMBL" id="KZP15882.1"/>
    </source>
</evidence>
<keyword evidence="1" id="KW-0548">Nucleotidyltransferase</keyword>
<dbReference type="OrthoDB" id="10055769at2759"/>
<feature type="domain" description="RDRP core" evidence="2">
    <location>
        <begin position="75"/>
        <end position="158"/>
    </location>
</feature>
<dbReference type="EMBL" id="KV417599">
    <property type="protein sequence ID" value="KZP15882.1"/>
    <property type="molecule type" value="Genomic_DNA"/>
</dbReference>
<dbReference type="InterPro" id="IPR007855">
    <property type="entry name" value="RDRP"/>
</dbReference>
<gene>
    <name evidence="3" type="ORF">FIBSPDRAFT_1047826</name>
</gene>
<reference evidence="3 4" key="1">
    <citation type="journal article" date="2016" name="Mol. Biol. Evol.">
        <title>Comparative Genomics of Early-Diverging Mushroom-Forming Fungi Provides Insights into the Origins of Lignocellulose Decay Capabilities.</title>
        <authorList>
            <person name="Nagy L.G."/>
            <person name="Riley R."/>
            <person name="Tritt A."/>
            <person name="Adam C."/>
            <person name="Daum C."/>
            <person name="Floudas D."/>
            <person name="Sun H."/>
            <person name="Yadav J.S."/>
            <person name="Pangilinan J."/>
            <person name="Larsson K.H."/>
            <person name="Matsuura K."/>
            <person name="Barry K."/>
            <person name="Labutti K."/>
            <person name="Kuo R."/>
            <person name="Ohm R.A."/>
            <person name="Bhattacharya S.S."/>
            <person name="Shirouzu T."/>
            <person name="Yoshinaga Y."/>
            <person name="Martin F.M."/>
            <person name="Grigoriev I.V."/>
            <person name="Hibbett D.S."/>
        </authorList>
    </citation>
    <scope>NUCLEOTIDE SEQUENCE [LARGE SCALE GENOMIC DNA]</scope>
    <source>
        <strain evidence="3 4">CBS 109695</strain>
    </source>
</reference>
<protein>
    <recommendedName>
        <fullName evidence="1">RNA-dependent RNA polymerase</fullName>
        <ecNumber evidence="1">2.7.7.48</ecNumber>
    </recommendedName>
</protein>
<evidence type="ECO:0000256" key="1">
    <source>
        <dbReference type="RuleBase" id="RU363098"/>
    </source>
</evidence>
<keyword evidence="1" id="KW-0694">RNA-binding</keyword>
<dbReference type="GO" id="GO:0030422">
    <property type="term" value="P:siRNA processing"/>
    <property type="evidence" value="ECO:0007669"/>
    <property type="project" value="TreeGrafter"/>
</dbReference>
<dbReference type="GO" id="GO:0031380">
    <property type="term" value="C:nuclear RNA-directed RNA polymerase complex"/>
    <property type="evidence" value="ECO:0007669"/>
    <property type="project" value="TreeGrafter"/>
</dbReference>
<keyword evidence="1" id="KW-0808">Transferase</keyword>
<name>A0A166ELK3_9AGAM</name>
<keyword evidence="4" id="KW-1185">Reference proteome</keyword>
<dbReference type="PANTHER" id="PTHR23079">
    <property type="entry name" value="RNA-DEPENDENT RNA POLYMERASE"/>
    <property type="match status" value="1"/>
</dbReference>
<evidence type="ECO:0000259" key="2">
    <source>
        <dbReference type="Pfam" id="PF05183"/>
    </source>
</evidence>